<dbReference type="Gene3D" id="1.25.40.20">
    <property type="entry name" value="Ankyrin repeat-containing domain"/>
    <property type="match status" value="1"/>
</dbReference>
<evidence type="ECO:0000256" key="2">
    <source>
        <dbReference type="SAM" id="SignalP"/>
    </source>
</evidence>
<feature type="chain" id="PRO_5044542472" evidence="2">
    <location>
        <begin position="23"/>
        <end position="119"/>
    </location>
</feature>
<name>A0A0G3M2A9_CHRGL</name>
<accession>A0A0G3M2A9</accession>
<dbReference type="Proteomes" id="UP000035213">
    <property type="component" value="Chromosome"/>
</dbReference>
<reference evidence="3 5" key="1">
    <citation type="submission" date="2014-11" db="EMBL/GenBank/DDBJ databases">
        <authorList>
            <person name="Park G.-S."/>
            <person name="Hong S.-J."/>
            <person name="Jung B.K."/>
            <person name="Khan A.R."/>
            <person name="Kwak Y."/>
            <person name="Shin J.-H."/>
        </authorList>
    </citation>
    <scope>NUCLEOTIDE SEQUENCE [LARGE SCALE GENOMIC DNA]</scope>
    <source>
        <strain evidence="3 5">DSM 27622</strain>
    </source>
</reference>
<keyword evidence="6" id="KW-1185">Reference proteome</keyword>
<protein>
    <submittedName>
        <fullName evidence="4">Ankyrin repeat domain-containing protein</fullName>
    </submittedName>
</protein>
<evidence type="ECO:0000313" key="4">
    <source>
        <dbReference type="EMBL" id="QIY92161.1"/>
    </source>
</evidence>
<dbReference type="AlphaFoldDB" id="A0A0G3M2A9"/>
<evidence type="ECO:0000313" key="6">
    <source>
        <dbReference type="Proteomes" id="UP000501570"/>
    </source>
</evidence>
<dbReference type="InterPro" id="IPR002110">
    <property type="entry name" value="Ankyrin_rpt"/>
</dbReference>
<dbReference type="RefSeq" id="WP_050019576.1">
    <property type="nucleotide sequence ID" value="NZ_CP009928.1"/>
</dbReference>
<dbReference type="PROSITE" id="PS50297">
    <property type="entry name" value="ANK_REP_REGION"/>
    <property type="match status" value="1"/>
</dbReference>
<dbReference type="STRING" id="1324352.OK18_05320"/>
<dbReference type="Proteomes" id="UP000501570">
    <property type="component" value="Chromosome"/>
</dbReference>
<organism evidence="3 5">
    <name type="scientific">Chryseobacterium gallinarum</name>
    <dbReference type="NCBI Taxonomy" id="1324352"/>
    <lineage>
        <taxon>Bacteria</taxon>
        <taxon>Pseudomonadati</taxon>
        <taxon>Bacteroidota</taxon>
        <taxon>Flavobacteriia</taxon>
        <taxon>Flavobacteriales</taxon>
        <taxon>Weeksellaceae</taxon>
        <taxon>Chryseobacterium group</taxon>
        <taxon>Chryseobacterium</taxon>
    </lineage>
</organism>
<feature type="repeat" description="ANK" evidence="1">
    <location>
        <begin position="91"/>
        <end position="119"/>
    </location>
</feature>
<gene>
    <name evidence="4" type="ORF">FOB44_16510</name>
    <name evidence="3" type="ORF">OK18_05320</name>
</gene>
<dbReference type="OrthoDB" id="1259920at2"/>
<sequence>MKKIISITFLFGLFLFANMLSAQQLTQAKMKAINSDNVAAFKKQFAPGDYSKCFTIGQESYSPLGFSSLYGSRNIINFLLDNKVDINKKCKDKTPLQLAEMGKGVETAKLLIQRGAVRN</sequence>
<keyword evidence="2" id="KW-0732">Signal</keyword>
<dbReference type="KEGG" id="cgn:OK18_05320"/>
<feature type="signal peptide" evidence="2">
    <location>
        <begin position="1"/>
        <end position="22"/>
    </location>
</feature>
<proteinExistence type="predicted"/>
<reference evidence="4 6" key="2">
    <citation type="submission" date="2019-09" db="EMBL/GenBank/DDBJ databases">
        <title>FDA dAtabase for Regulatory Grade micrObial Sequences (FDA-ARGOS): Supporting development and validation of Infectious Disease Dx tests.</title>
        <authorList>
            <person name="Sciortino C."/>
            <person name="Tallon L."/>
            <person name="Sadzewicz L."/>
            <person name="Vavikolanu K."/>
            <person name="Mehta A."/>
            <person name="Aluvathingal J."/>
            <person name="Nadendla S."/>
            <person name="Nandy P."/>
            <person name="Geyer C."/>
            <person name="Yan Y."/>
            <person name="Sichtig H."/>
        </authorList>
    </citation>
    <scope>NUCLEOTIDE SEQUENCE [LARGE SCALE GENOMIC DNA]</scope>
    <source>
        <strain evidence="4 6">FDAARGOS_636</strain>
    </source>
</reference>
<dbReference type="SUPFAM" id="SSF48403">
    <property type="entry name" value="Ankyrin repeat"/>
    <property type="match status" value="1"/>
</dbReference>
<keyword evidence="1" id="KW-0040">ANK repeat</keyword>
<evidence type="ECO:0000313" key="3">
    <source>
        <dbReference type="EMBL" id="AKK72133.1"/>
    </source>
</evidence>
<dbReference type="Pfam" id="PF12796">
    <property type="entry name" value="Ank_2"/>
    <property type="match status" value="1"/>
</dbReference>
<evidence type="ECO:0000256" key="1">
    <source>
        <dbReference type="PROSITE-ProRule" id="PRU00023"/>
    </source>
</evidence>
<dbReference type="InterPro" id="IPR036770">
    <property type="entry name" value="Ankyrin_rpt-contain_sf"/>
</dbReference>
<dbReference type="EMBL" id="CP050995">
    <property type="protein sequence ID" value="QIY92161.1"/>
    <property type="molecule type" value="Genomic_DNA"/>
</dbReference>
<dbReference type="EMBL" id="CP009928">
    <property type="protein sequence ID" value="AKK72133.1"/>
    <property type="molecule type" value="Genomic_DNA"/>
</dbReference>
<dbReference type="PATRIC" id="fig|1324352.5.peg.1131"/>
<evidence type="ECO:0000313" key="5">
    <source>
        <dbReference type="Proteomes" id="UP000035213"/>
    </source>
</evidence>
<dbReference type="PROSITE" id="PS50088">
    <property type="entry name" value="ANK_REPEAT"/>
    <property type="match status" value="1"/>
</dbReference>